<evidence type="ECO:0000256" key="1">
    <source>
        <dbReference type="ARBA" id="ARBA00009986"/>
    </source>
</evidence>
<dbReference type="AlphaFoldDB" id="K1VL66"/>
<dbReference type="Pfam" id="PF00171">
    <property type="entry name" value="Aldedh"/>
    <property type="match status" value="1"/>
</dbReference>
<evidence type="ECO:0000256" key="4">
    <source>
        <dbReference type="RuleBase" id="RU003345"/>
    </source>
</evidence>
<reference evidence="6 7" key="1">
    <citation type="journal article" date="2012" name="Eukaryot. Cell">
        <title>Genome sequence of the Trichosporon asahii environmental strain CBS 8904.</title>
        <authorList>
            <person name="Yang R.Y."/>
            <person name="Li H.T."/>
            <person name="Zhu H."/>
            <person name="Zhou G.P."/>
            <person name="Wang M."/>
            <person name="Wang L."/>
        </authorList>
    </citation>
    <scope>NUCLEOTIDE SEQUENCE [LARGE SCALE GENOMIC DNA]</scope>
    <source>
        <strain evidence="6 7">CBS 8904</strain>
    </source>
</reference>
<evidence type="ECO:0000256" key="3">
    <source>
        <dbReference type="PROSITE-ProRule" id="PRU10007"/>
    </source>
</evidence>
<keyword evidence="7" id="KW-1185">Reference proteome</keyword>
<accession>K1VL66</accession>
<dbReference type="SUPFAM" id="SSF53720">
    <property type="entry name" value="ALDH-like"/>
    <property type="match status" value="1"/>
</dbReference>
<dbReference type="InterPro" id="IPR016161">
    <property type="entry name" value="Ald_DH/histidinol_DH"/>
</dbReference>
<feature type="domain" description="Aldehyde dehydrogenase" evidence="5">
    <location>
        <begin position="31"/>
        <end position="497"/>
    </location>
</feature>
<dbReference type="Proteomes" id="UP000006757">
    <property type="component" value="Unassembled WGS sequence"/>
</dbReference>
<dbReference type="InterPro" id="IPR016163">
    <property type="entry name" value="Ald_DH_C"/>
</dbReference>
<evidence type="ECO:0000256" key="2">
    <source>
        <dbReference type="ARBA" id="ARBA00023002"/>
    </source>
</evidence>
<dbReference type="InterPro" id="IPR029510">
    <property type="entry name" value="Ald_DH_CS_GLU"/>
</dbReference>
<dbReference type="FunFam" id="3.40.309.10:FF:000012">
    <property type="entry name" value="Betaine aldehyde dehydrogenase"/>
    <property type="match status" value="1"/>
</dbReference>
<evidence type="ECO:0000313" key="6">
    <source>
        <dbReference type="EMBL" id="EKC97502.1"/>
    </source>
</evidence>
<dbReference type="InterPro" id="IPR015590">
    <property type="entry name" value="Aldehyde_DH_dom"/>
</dbReference>
<comment type="similarity">
    <text evidence="1 4">Belongs to the aldehyde dehydrogenase family.</text>
</comment>
<organism evidence="6 7">
    <name type="scientific">Trichosporon asahii var. asahii (strain CBS 8904)</name>
    <name type="common">Yeast</name>
    <dbReference type="NCBI Taxonomy" id="1220162"/>
    <lineage>
        <taxon>Eukaryota</taxon>
        <taxon>Fungi</taxon>
        <taxon>Dikarya</taxon>
        <taxon>Basidiomycota</taxon>
        <taxon>Agaricomycotina</taxon>
        <taxon>Tremellomycetes</taxon>
        <taxon>Trichosporonales</taxon>
        <taxon>Trichosporonaceae</taxon>
        <taxon>Trichosporon</taxon>
    </lineage>
</organism>
<dbReference type="EMBL" id="AMBO01000410">
    <property type="protein sequence ID" value="EKC97502.1"/>
    <property type="molecule type" value="Genomic_DNA"/>
</dbReference>
<evidence type="ECO:0000259" key="5">
    <source>
        <dbReference type="Pfam" id="PF00171"/>
    </source>
</evidence>
<dbReference type="PANTHER" id="PTHR11699">
    <property type="entry name" value="ALDEHYDE DEHYDROGENASE-RELATED"/>
    <property type="match status" value="1"/>
</dbReference>
<dbReference type="InParanoid" id="K1VL66"/>
<dbReference type="Gene3D" id="3.40.605.10">
    <property type="entry name" value="Aldehyde Dehydrogenase, Chain A, domain 1"/>
    <property type="match status" value="1"/>
</dbReference>
<dbReference type="FunFam" id="3.40.605.10:FF:000026">
    <property type="entry name" value="Aldehyde dehydrogenase, putative"/>
    <property type="match status" value="1"/>
</dbReference>
<dbReference type="PROSITE" id="PS00687">
    <property type="entry name" value="ALDEHYDE_DEHYDR_GLU"/>
    <property type="match status" value="1"/>
</dbReference>
<dbReference type="Gene3D" id="3.40.309.10">
    <property type="entry name" value="Aldehyde Dehydrogenase, Chain A, domain 2"/>
    <property type="match status" value="1"/>
</dbReference>
<feature type="active site" evidence="3">
    <location>
        <position position="272"/>
    </location>
</feature>
<dbReference type="FunFam" id="3.40.605.10:FF:000050">
    <property type="entry name" value="Aldehyde dehydrogenase, mitochondrial"/>
    <property type="match status" value="1"/>
</dbReference>
<gene>
    <name evidence="6" type="ORF">A1Q2_08239</name>
</gene>
<evidence type="ECO:0000313" key="7">
    <source>
        <dbReference type="Proteomes" id="UP000006757"/>
    </source>
</evidence>
<name>K1VL66_TRIAC</name>
<keyword evidence="2 4" id="KW-0560">Oxidoreductase</keyword>
<comment type="caution">
    <text evidence="6">The sequence shown here is derived from an EMBL/GenBank/DDBJ whole genome shotgun (WGS) entry which is preliminary data.</text>
</comment>
<dbReference type="GO" id="GO:0004030">
    <property type="term" value="F:aldehyde dehydrogenase [NAD(P)+] activity"/>
    <property type="evidence" value="ECO:0007669"/>
    <property type="project" value="UniProtKB-ARBA"/>
</dbReference>
<proteinExistence type="inferred from homology"/>
<dbReference type="STRING" id="1220162.K1VL66"/>
<dbReference type="InterPro" id="IPR016162">
    <property type="entry name" value="Ald_DH_N"/>
</dbReference>
<protein>
    <recommendedName>
        <fullName evidence="5">Aldehyde dehydrogenase domain-containing protein</fullName>
    </recommendedName>
</protein>
<dbReference type="HOGENOM" id="CLU_005391_0_1_1"/>
<dbReference type="OMA" id="CHAGTRI"/>
<sequence>MTKSNEPTVSLELGNGKTVNLHHGMFINNEFVPSKAGKKLEVYNPAKGKVIGEIYQGDADDVDAAVKAARTAYEANNRAWGFGFAGQRAKLLNKLADLVEANLDELAALEVTDTGKLFSDAKTKDIPGVITTLRYYAGWADKIMGHTYNSVPGAHAYTKLEPVGVCGQIIPWNFPASMLSWKIGPAFACGNTVVLKSAESTPLSALRIAELVREAGFPPGVFNLITGLGHTAGQAIADHMDVDKVAFTGSGAVGRKILKAAADSNLKRVTLELGGKSPNIIFDDANVKEAAEWALFGIEMNVGQVCVAGSRILVQEGIADEFTREFVNLMKGIKVGDPFDPSTTQGPLQSEGHFGKVKDWIKRAVEEGAELATGGDEIKDLGDGYYLRPTVFTNVKPGNSVLANEVFGPVVSIQTFKDEEEAIKIANDTTYGLASAVFSHNNERLMRMNTAIRAGTVWNNLYNYTSPTVPFGGFKQSGIGRENGEAVLLNYLETKAIIANTGVIRSPMAVAAGR</sequence>
<dbReference type="OrthoDB" id="310895at2759"/>
<dbReference type="eggNOG" id="KOG2450">
    <property type="taxonomic scope" value="Eukaryota"/>
</dbReference>